<dbReference type="EMBL" id="JASPKY010000502">
    <property type="protein sequence ID" value="KAK9694792.1"/>
    <property type="molecule type" value="Genomic_DNA"/>
</dbReference>
<evidence type="ECO:0000256" key="4">
    <source>
        <dbReference type="ARBA" id="ARBA00022596"/>
    </source>
</evidence>
<keyword evidence="10" id="KW-0489">Methyltransferase</keyword>
<keyword evidence="4" id="KW-0533">Nickel</keyword>
<keyword evidence="10" id="KW-0808">Transferase</keyword>
<dbReference type="SUPFAM" id="SSF111321">
    <property type="entry name" value="AF1104-like"/>
    <property type="match status" value="2"/>
</dbReference>
<evidence type="ECO:0000256" key="3">
    <source>
        <dbReference type="ARBA" id="ARBA00009519"/>
    </source>
</evidence>
<dbReference type="InterPro" id="IPR002791">
    <property type="entry name" value="ARMT1-like_metal-bd"/>
</dbReference>
<dbReference type="GO" id="GO:0006974">
    <property type="term" value="P:DNA damage response"/>
    <property type="evidence" value="ECO:0007669"/>
    <property type="project" value="TreeGrafter"/>
</dbReference>
<evidence type="ECO:0000259" key="11">
    <source>
        <dbReference type="Pfam" id="PF01937"/>
    </source>
</evidence>
<evidence type="ECO:0000256" key="5">
    <source>
        <dbReference type="ARBA" id="ARBA00022723"/>
    </source>
</evidence>
<dbReference type="Gene3D" id="1.20.930.60">
    <property type="match status" value="1"/>
</dbReference>
<comment type="caution">
    <text evidence="12">The sequence shown here is derived from an EMBL/GenBank/DDBJ whole genome shotgun (WGS) entry which is preliminary data.</text>
</comment>
<evidence type="ECO:0000256" key="1">
    <source>
        <dbReference type="ARBA" id="ARBA00000807"/>
    </source>
</evidence>
<keyword evidence="6 10" id="KW-0378">Hydrolase</keyword>
<evidence type="ECO:0000313" key="13">
    <source>
        <dbReference type="Proteomes" id="UP001458880"/>
    </source>
</evidence>
<evidence type="ECO:0000256" key="6">
    <source>
        <dbReference type="ARBA" id="ARBA00022801"/>
    </source>
</evidence>
<evidence type="ECO:0000256" key="7">
    <source>
        <dbReference type="ARBA" id="ARBA00023211"/>
    </source>
</evidence>
<dbReference type="PANTHER" id="PTHR12260:SF6">
    <property type="entry name" value="DAMAGE-CONTROL PHOSPHATASE ARMT1"/>
    <property type="match status" value="1"/>
</dbReference>
<dbReference type="Gene3D" id="3.40.50.10880">
    <property type="entry name" value="Uncharacterised protein PF01937, DUF89, domain 3"/>
    <property type="match status" value="1"/>
</dbReference>
<evidence type="ECO:0000256" key="9">
    <source>
        <dbReference type="ARBA" id="ARBA00048809"/>
    </source>
</evidence>
<dbReference type="GO" id="GO:0016791">
    <property type="term" value="F:phosphatase activity"/>
    <property type="evidence" value="ECO:0007669"/>
    <property type="project" value="TreeGrafter"/>
</dbReference>
<comment type="similarity">
    <text evidence="3 10">Belongs to the damage-control phosphatase family. Sugar phosphate phosphatase III subfamily.</text>
</comment>
<keyword evidence="7 10" id="KW-0464">Manganese</keyword>
<dbReference type="GO" id="GO:0016462">
    <property type="term" value="F:pyrophosphatase activity"/>
    <property type="evidence" value="ECO:0007669"/>
    <property type="project" value="UniProtKB-ARBA"/>
</dbReference>
<evidence type="ECO:0000256" key="10">
    <source>
        <dbReference type="RuleBase" id="RU367030"/>
    </source>
</evidence>
<dbReference type="EC" id="3.1.3.-" evidence="10"/>
<comment type="catalytic activity">
    <reaction evidence="1 10">
        <text>L-glutamyl-[protein] + S-adenosyl-L-methionine = [protein]-L-glutamate 5-O-methyl ester + S-adenosyl-L-homocysteine</text>
        <dbReference type="Rhea" id="RHEA:24452"/>
        <dbReference type="Rhea" id="RHEA-COMP:10208"/>
        <dbReference type="Rhea" id="RHEA-COMP:10311"/>
        <dbReference type="ChEBI" id="CHEBI:29973"/>
        <dbReference type="ChEBI" id="CHEBI:57856"/>
        <dbReference type="ChEBI" id="CHEBI:59789"/>
        <dbReference type="ChEBI" id="CHEBI:82795"/>
    </reaction>
</comment>
<dbReference type="GO" id="GO:0046872">
    <property type="term" value="F:metal ion binding"/>
    <property type="evidence" value="ECO:0007669"/>
    <property type="project" value="UniProtKB-UniRule"/>
</dbReference>
<comment type="catalytic activity">
    <reaction evidence="2 10">
        <text>beta-D-fructose 1-phosphate + H2O = D-fructose + phosphate</text>
        <dbReference type="Rhea" id="RHEA:35603"/>
        <dbReference type="ChEBI" id="CHEBI:15377"/>
        <dbReference type="ChEBI" id="CHEBI:37721"/>
        <dbReference type="ChEBI" id="CHEBI:43474"/>
        <dbReference type="ChEBI" id="CHEBI:138881"/>
    </reaction>
</comment>
<proteinExistence type="inferred from homology"/>
<comment type="cofactor">
    <cofactor evidence="10">
        <name>Mn(2+)</name>
        <dbReference type="ChEBI" id="CHEBI:29035"/>
    </cofactor>
    <cofactor evidence="10">
        <name>Ni(2+)</name>
        <dbReference type="ChEBI" id="CHEBI:49786"/>
    </cofactor>
</comment>
<comment type="catalytic activity">
    <reaction evidence="9 10">
        <text>beta-D-fructose 6-phosphate = dihydroxyacetone + D-glyceraldehyde 3-phosphate</text>
        <dbReference type="Rhea" id="RHEA:28002"/>
        <dbReference type="ChEBI" id="CHEBI:16016"/>
        <dbReference type="ChEBI" id="CHEBI:57634"/>
        <dbReference type="ChEBI" id="CHEBI:59776"/>
    </reaction>
</comment>
<keyword evidence="5 10" id="KW-0479">Metal-binding</keyword>
<dbReference type="EC" id="2.1.1.-" evidence="10"/>
<evidence type="ECO:0000256" key="8">
    <source>
        <dbReference type="ARBA" id="ARBA00045980"/>
    </source>
</evidence>
<feature type="domain" description="Damage-control phosphatase ARMT1-like metal-binding" evidence="11">
    <location>
        <begin position="31"/>
        <end position="300"/>
    </location>
</feature>
<reference evidence="12 13" key="1">
    <citation type="journal article" date="2024" name="BMC Genomics">
        <title>De novo assembly and annotation of Popillia japonica's genome with initial clues to its potential as an invasive pest.</title>
        <authorList>
            <person name="Cucini C."/>
            <person name="Boschi S."/>
            <person name="Funari R."/>
            <person name="Cardaioli E."/>
            <person name="Iannotti N."/>
            <person name="Marturano G."/>
            <person name="Paoli F."/>
            <person name="Bruttini M."/>
            <person name="Carapelli A."/>
            <person name="Frati F."/>
            <person name="Nardi F."/>
        </authorList>
    </citation>
    <scope>NUCLEOTIDE SEQUENCE [LARGE SCALE GENOMIC DNA]</scope>
    <source>
        <strain evidence="12">DMR45628</strain>
    </source>
</reference>
<dbReference type="GO" id="GO:0051998">
    <property type="term" value="F:protein carboxyl O-methyltransferase activity"/>
    <property type="evidence" value="ECO:0007669"/>
    <property type="project" value="UniProtKB-UniRule"/>
</dbReference>
<dbReference type="PANTHER" id="PTHR12260">
    <property type="entry name" value="DAMAGE-CONTROL PHOSPHATASE ARMT1"/>
    <property type="match status" value="1"/>
</dbReference>
<comment type="function">
    <text evidence="8 10">Metal-dependent phosphatase that shows phosphatase activity against several substrates, including fructose-1-phosphate and fructose-6-phosphate. Its preference for fructose-1-phosphate, a strong glycating agent that causes DNA damage rather than a canonical yeast metabolite, suggests a damage-control function in hexose phosphate metabolism. Has also been shown to have O-methyltransferase activity that methylates glutamate residues of target proteins to form gamma-glutamyl methyl ester residues. Possibly methylates PCNA, suggesting it is involved in the DNA damage response.</text>
</comment>
<comment type="domain">
    <text evidence="10">Subfamily III proteins have a conserved RTxK motif about 40-50 residues from the C-terminus; the threonine may be replaced by serine or cysteine.</text>
</comment>
<protein>
    <recommendedName>
        <fullName evidence="10">Sugar phosphate phosphatase</fullName>
        <ecNumber evidence="10">2.1.1.-</ecNumber>
        <ecNumber evidence="10">3.1.3.-</ecNumber>
    </recommendedName>
</protein>
<dbReference type="Proteomes" id="UP001458880">
    <property type="component" value="Unassembled WGS sequence"/>
</dbReference>
<organism evidence="12 13">
    <name type="scientific">Popillia japonica</name>
    <name type="common">Japanese beetle</name>
    <dbReference type="NCBI Taxonomy" id="7064"/>
    <lineage>
        <taxon>Eukaryota</taxon>
        <taxon>Metazoa</taxon>
        <taxon>Ecdysozoa</taxon>
        <taxon>Arthropoda</taxon>
        <taxon>Hexapoda</taxon>
        <taxon>Insecta</taxon>
        <taxon>Pterygota</taxon>
        <taxon>Neoptera</taxon>
        <taxon>Endopterygota</taxon>
        <taxon>Coleoptera</taxon>
        <taxon>Polyphaga</taxon>
        <taxon>Scarabaeiformia</taxon>
        <taxon>Scarabaeidae</taxon>
        <taxon>Rutelinae</taxon>
        <taxon>Popillia</taxon>
    </lineage>
</organism>
<dbReference type="InterPro" id="IPR039763">
    <property type="entry name" value="ARMT1"/>
</dbReference>
<dbReference type="FunFam" id="3.40.50.10880:FF:000005">
    <property type="entry name" value="DUF89-domain-containing protein"/>
    <property type="match status" value="1"/>
</dbReference>
<dbReference type="GO" id="GO:0030643">
    <property type="term" value="P:intracellular phosphate ion homeostasis"/>
    <property type="evidence" value="ECO:0007669"/>
    <property type="project" value="UniProtKB-ARBA"/>
</dbReference>
<dbReference type="InterPro" id="IPR036075">
    <property type="entry name" value="ARMT-1-like_metal-bd_sf"/>
</dbReference>
<name>A0AAW1IY01_POPJA</name>
<evidence type="ECO:0000256" key="2">
    <source>
        <dbReference type="ARBA" id="ARBA00001326"/>
    </source>
</evidence>
<dbReference type="Pfam" id="PF01937">
    <property type="entry name" value="ARMT1-like_dom"/>
    <property type="match status" value="2"/>
</dbReference>
<accession>A0AAW1IY01</accession>
<dbReference type="GO" id="GO:0032259">
    <property type="term" value="P:methylation"/>
    <property type="evidence" value="ECO:0007669"/>
    <property type="project" value="UniProtKB-KW"/>
</dbReference>
<dbReference type="GO" id="GO:0005634">
    <property type="term" value="C:nucleus"/>
    <property type="evidence" value="ECO:0007669"/>
    <property type="project" value="TreeGrafter"/>
</dbReference>
<evidence type="ECO:0000313" key="12">
    <source>
        <dbReference type="EMBL" id="KAK9694792.1"/>
    </source>
</evidence>
<feature type="domain" description="Damage-control phosphatase ARMT1-like metal-binding" evidence="11">
    <location>
        <begin position="304"/>
        <end position="446"/>
    </location>
</feature>
<dbReference type="AlphaFoldDB" id="A0AAW1IY01"/>
<gene>
    <name evidence="12" type="ORF">QE152_g33292</name>
</gene>
<sequence length="474" mass="55634">MDPKCVVGLDLRTPLNVSLSAFYRRSFAFHTVQKRMPVILTQTIDILVRTKENIIKTYGEDAREELKTVIGELSKLKYEIQTNKPFRKLIGDKWDIRQYNKYLEVQSAIIEYPNYYDSIWLHSECYMYRRMREAFELTNSLNEMDPFETQKTQSFNGAKALMERLGNYLLKKDGDKKLEFIRLLKLNLWGNKCDLSITNGVVSDEMEQLNELEDLNANILCDHSQDIWNVVSKIDKSEIIDIVLDNTGYELYTDLCLADFLITNKYTTKIRFYVKTIPWFISDVLTKDFYWTLSQLNTSNDPALRTKIRFYVKTIPWFISDVLTKDFYWTLSQLNTSNDPALRNLSRRWLNYLDAKIWTIEEHDFWTLPVTYAEMTSYDVELYRKLSEAKLIVFKGDLNYRKLFGEKNWSPETSIEEALQGFHPSRLCSLRTLKADIICGLKEGVAEITEAKSEDWLVTGNYGVIQFCDKVLTV</sequence>
<keyword evidence="13" id="KW-1185">Reference proteome</keyword>